<evidence type="ECO:0000313" key="2">
    <source>
        <dbReference type="EMBL" id="WIO46325.1"/>
    </source>
</evidence>
<sequence length="599" mass="68558">MEETKFSLNQTPISTILAWVESGAIAIPEIQRPFVWTSSQVRDLMDSLYQGYPVGYIITWQNPDVRLKDGSTSQGKRILIDGQQRITALRAAISGLNVIDKNYKKRRIAISFNPITEEFRTRTSSTERGKEWIGDIAEVMVNGYDTLTFVDEYVAKNPNTTRQEINSRLNRLIQIKNKQIGEIQLSPALDINIVNEIFVRINASGVNLSNADFAMSRIAVYEKEPGDEMGMKLRKFIDYFAHLSAAPEQFETIAENDTHFAATDYFAKISWLKNETDDLYDPTYNDIIRVIGLTQFARGKLGDIVALLSGRNFETRQNEKEIADESFKKLEKGLYQFTNENKFKHFVQNVLRGSGYDEPGMLIARNAVNYAYAMYLRLLDVGENHAMVNSSVRRLLAISLMTGRHSGSFETRFEQDIKRINQPGDITKFIATLEEQELSDAFWNSTLVDEFDKPTVNNPFWHMFVAAQNKLLKQSFLSKSNLARDLATGEIHHIFPKNYLVKNGYDKTKYNRIANFVHLKNDINVSVSDAAPNKYLSNILSGDNNHHSDIASEKELVDNFNDNAIPQMLIEADADDYADFLRQRQRLMAQMLREYYESL</sequence>
<dbReference type="RefSeq" id="WP_146424409.1">
    <property type="nucleotide sequence ID" value="NZ_CP124550.1"/>
</dbReference>
<evidence type="ECO:0000259" key="1">
    <source>
        <dbReference type="Pfam" id="PF03235"/>
    </source>
</evidence>
<dbReference type="PANTHER" id="PTHR37292:SF2">
    <property type="entry name" value="DUF262 DOMAIN-CONTAINING PROTEIN"/>
    <property type="match status" value="1"/>
</dbReference>
<reference evidence="2 3" key="1">
    <citation type="journal article" date="2023" name="Cell">
        <title>Genetic manipulation of Patescibacteria provides mechanistic insights into microbial dark matter and the epibiotic lifestyle.</title>
        <authorList>
            <person name="Wang Y."/>
            <person name="Gallagher L.A."/>
            <person name="Andrade P.A."/>
            <person name="Liu A."/>
            <person name="Humphreys I.R."/>
            <person name="Turkarslan S."/>
            <person name="Cutler K.J."/>
            <person name="Arrieta-Ortiz M.L."/>
            <person name="Li Y."/>
            <person name="Radey M.C."/>
            <person name="McLean J.S."/>
            <person name="Cong Q."/>
            <person name="Baker D."/>
            <person name="Baliga N.S."/>
            <person name="Peterson S.B."/>
            <person name="Mougous J.D."/>
        </authorList>
    </citation>
    <scope>NUCLEOTIDE SEQUENCE [LARGE SCALE GENOMIC DNA]</scope>
    <source>
        <strain evidence="2 3">ML1</strain>
    </source>
</reference>
<dbReference type="PANTHER" id="PTHR37292">
    <property type="entry name" value="VNG6097C"/>
    <property type="match status" value="1"/>
</dbReference>
<gene>
    <name evidence="2" type="ORF">SEML1_0724</name>
</gene>
<protein>
    <submittedName>
        <fullName evidence="2">DUF262 domain-containing protein</fullName>
    </submittedName>
</protein>
<dbReference type="Proteomes" id="UP001177295">
    <property type="component" value="Chromosome"/>
</dbReference>
<name>A0ABY8WXR2_9BACT</name>
<proteinExistence type="predicted"/>
<dbReference type="InterPro" id="IPR004919">
    <property type="entry name" value="GmrSD_N"/>
</dbReference>
<feature type="domain" description="GmrSD restriction endonucleases N-terminal" evidence="1">
    <location>
        <begin position="21"/>
        <end position="217"/>
    </location>
</feature>
<dbReference type="EMBL" id="CP124550">
    <property type="protein sequence ID" value="WIO46325.1"/>
    <property type="molecule type" value="Genomic_DNA"/>
</dbReference>
<organism evidence="2 3">
    <name type="scientific">Candidatus Southlakia epibionticum</name>
    <dbReference type="NCBI Taxonomy" id="3043284"/>
    <lineage>
        <taxon>Bacteria</taxon>
        <taxon>Candidatus Saccharimonadota</taxon>
        <taxon>Candidatus Saccharimonadia</taxon>
        <taxon>Candidatus Saccharimonadales</taxon>
        <taxon>Candidatus Saccharimonadaceae</taxon>
        <taxon>Candidatus Southlakia</taxon>
    </lineage>
</organism>
<keyword evidence="3" id="KW-1185">Reference proteome</keyword>
<evidence type="ECO:0000313" key="3">
    <source>
        <dbReference type="Proteomes" id="UP001177295"/>
    </source>
</evidence>
<accession>A0ABY8WXR2</accession>
<dbReference type="Pfam" id="PF03235">
    <property type="entry name" value="GmrSD_N"/>
    <property type="match status" value="1"/>
</dbReference>